<reference evidence="1" key="1">
    <citation type="journal article" date="2015" name="Nature">
        <title>Complex archaea that bridge the gap between prokaryotes and eukaryotes.</title>
        <authorList>
            <person name="Spang A."/>
            <person name="Saw J.H."/>
            <person name="Jorgensen S.L."/>
            <person name="Zaremba-Niedzwiedzka K."/>
            <person name="Martijn J."/>
            <person name="Lind A.E."/>
            <person name="van Eijk R."/>
            <person name="Schleper C."/>
            <person name="Guy L."/>
            <person name="Ettema T.J."/>
        </authorList>
    </citation>
    <scope>NUCLEOTIDE SEQUENCE</scope>
</reference>
<dbReference type="AlphaFoldDB" id="A0A0F9J703"/>
<accession>A0A0F9J703</accession>
<sequence>MKPEFGLARIKAEGMAMHPDEDHICMCDECVDGGFRDDDWYLKQLQRYADWRGVEETKAEWCSRPHLLEKLA</sequence>
<organism evidence="1">
    <name type="scientific">marine sediment metagenome</name>
    <dbReference type="NCBI Taxonomy" id="412755"/>
    <lineage>
        <taxon>unclassified sequences</taxon>
        <taxon>metagenomes</taxon>
        <taxon>ecological metagenomes</taxon>
    </lineage>
</organism>
<comment type="caution">
    <text evidence="1">The sequence shown here is derived from an EMBL/GenBank/DDBJ whole genome shotgun (WGS) entry which is preliminary data.</text>
</comment>
<gene>
    <name evidence="1" type="ORF">LCGC14_1859440</name>
</gene>
<name>A0A0F9J703_9ZZZZ</name>
<evidence type="ECO:0000313" key="1">
    <source>
        <dbReference type="EMBL" id="KKL94952.1"/>
    </source>
</evidence>
<dbReference type="EMBL" id="LAZR01018796">
    <property type="protein sequence ID" value="KKL94952.1"/>
    <property type="molecule type" value="Genomic_DNA"/>
</dbReference>
<proteinExistence type="predicted"/>
<protein>
    <submittedName>
        <fullName evidence="1">Uncharacterized protein</fullName>
    </submittedName>
</protein>